<dbReference type="AlphaFoldDB" id="K4LBT2"/>
<dbReference type="KEGG" id="tpz:Tph_c00980"/>
<dbReference type="EMBL" id="CP003732">
    <property type="protein sequence ID" value="AFV10346.1"/>
    <property type="molecule type" value="Genomic_DNA"/>
</dbReference>
<gene>
    <name evidence="1" type="ordered locus">Tph_c00980</name>
</gene>
<organism evidence="1 2">
    <name type="scientific">Thermacetogenium phaeum (strain ATCC BAA-254 / DSM 26808 / PB)</name>
    <dbReference type="NCBI Taxonomy" id="1089553"/>
    <lineage>
        <taxon>Bacteria</taxon>
        <taxon>Bacillati</taxon>
        <taxon>Bacillota</taxon>
        <taxon>Clostridia</taxon>
        <taxon>Thermoanaerobacterales</taxon>
        <taxon>Thermoanaerobacteraceae</taxon>
        <taxon>Thermacetogenium</taxon>
    </lineage>
</organism>
<dbReference type="Proteomes" id="UP000000467">
    <property type="component" value="Chromosome"/>
</dbReference>
<name>K4LBT2_THEPS</name>
<reference evidence="1 2" key="1">
    <citation type="journal article" date="2012" name="BMC Genomics">
        <title>Genome-guided analysis of physiological and morphological traits of the fermentative acetate oxidizer Thermacetogenium phaeum.</title>
        <authorList>
            <person name="Oehler D."/>
            <person name="Poehlein A."/>
            <person name="Leimbach A."/>
            <person name="Muller N."/>
            <person name="Daniel R."/>
            <person name="Gottschalk G."/>
            <person name="Schink B."/>
        </authorList>
    </citation>
    <scope>NUCLEOTIDE SEQUENCE [LARGE SCALE GENOMIC DNA]</scope>
    <source>
        <strain evidence="2">ATCC BAA-254 / DSM 26808 / PB</strain>
    </source>
</reference>
<evidence type="ECO:0000313" key="1">
    <source>
        <dbReference type="EMBL" id="AFV10346.1"/>
    </source>
</evidence>
<dbReference type="RefSeq" id="WP_015049266.1">
    <property type="nucleotide sequence ID" value="NC_018870.1"/>
</dbReference>
<evidence type="ECO:0000313" key="2">
    <source>
        <dbReference type="Proteomes" id="UP000000467"/>
    </source>
</evidence>
<accession>K4LBT2</accession>
<protein>
    <recommendedName>
        <fullName evidence="3">Transposase</fullName>
    </recommendedName>
</protein>
<dbReference type="eggNOG" id="COG2963">
    <property type="taxonomic scope" value="Bacteria"/>
</dbReference>
<keyword evidence="2" id="KW-1185">Reference proteome</keyword>
<sequence>MNRKQYSPEMKMQIVKETLETGNASIVARRHDRAKTKTASVLIWVLRNPWSHVIKNLTKLHKFILADPPLAGNAVYS</sequence>
<evidence type="ECO:0008006" key="3">
    <source>
        <dbReference type="Google" id="ProtNLM"/>
    </source>
</evidence>
<dbReference type="HOGENOM" id="CLU_2636882_0_0_9"/>
<proteinExistence type="predicted"/>